<dbReference type="OrthoDB" id="629407at2759"/>
<proteinExistence type="inferred from homology"/>
<dbReference type="InterPro" id="IPR009080">
    <property type="entry name" value="tRNAsynth_Ia_anticodon-bd"/>
</dbReference>
<dbReference type="PROSITE" id="PS00178">
    <property type="entry name" value="AA_TRNA_LIGASE_I"/>
    <property type="match status" value="1"/>
</dbReference>
<dbReference type="GeneID" id="24920960"/>
<dbReference type="GO" id="GO:0006438">
    <property type="term" value="P:valyl-tRNA aminoacylation"/>
    <property type="evidence" value="ECO:0007669"/>
    <property type="project" value="InterPro"/>
</dbReference>
<evidence type="ECO:0000256" key="9">
    <source>
        <dbReference type="RuleBase" id="RU363035"/>
    </source>
</evidence>
<dbReference type="SUPFAM" id="SSF50677">
    <property type="entry name" value="ValRS/IleRS/LeuRS editing domain"/>
    <property type="match status" value="1"/>
</dbReference>
<dbReference type="InParanoid" id="D8M7U4"/>
<dbReference type="InterPro" id="IPR002303">
    <property type="entry name" value="Valyl-tRNA_ligase"/>
</dbReference>
<dbReference type="OMA" id="THASYEC"/>
<dbReference type="Gene3D" id="3.40.50.620">
    <property type="entry name" value="HUPs"/>
    <property type="match status" value="2"/>
</dbReference>
<dbReference type="InterPro" id="IPR002300">
    <property type="entry name" value="aa-tRNA-synth_Ia"/>
</dbReference>
<dbReference type="RefSeq" id="XP_012898181.1">
    <property type="nucleotide sequence ID" value="XM_013042727.1"/>
</dbReference>
<dbReference type="GO" id="GO:0002161">
    <property type="term" value="F:aminoacyl-tRNA deacylase activity"/>
    <property type="evidence" value="ECO:0007669"/>
    <property type="project" value="InterPro"/>
</dbReference>
<dbReference type="InterPro" id="IPR009008">
    <property type="entry name" value="Val/Leu/Ile-tRNA-synth_edit"/>
</dbReference>
<evidence type="ECO:0000256" key="5">
    <source>
        <dbReference type="ARBA" id="ARBA00022840"/>
    </source>
</evidence>
<sequence>MLSFRNIKYTQYLIRKGLSVCYSILELPVVYEPKDTEPKWNAFWKTSVDLTPHPESSNIFTMVLPPPNVTGHLHLGHALTVAIEDAAVRFHRMKDQNVNWIPGMDHAGIATQALFDKKLARDGKKREDMDREEYTKLLMEWSQEHRNHIRGQLQSLGGLLNWDQEFYTLDPDYQKLVSTSFIQLFSQGDIYRGEKMLHFCPTLQSVVSDIEVDWIDISKRQTIKLPSGKQTEVGVIYDLKYPVKGREGEFLTVSTTRPETIFGDCAVAINSSDPQSMARRSLCITYKAMPIIVDDILVNLESEDLGKCVKVTPFHDFDDYAFGVRHHIRGRCVIDASGHLCNSGEYSGMERFAARQSVIEELDRKSLLLNARSHKMRIPLCSRTGDVLEPRLLNQWFFKTGTVSSTVLSACSDLVEKQRLRPSSSLHNLAQYLKAPEDWCLSRQLWWGHRIPAFRVNTKQPLSALPPCGPHHCQEKGELWVIASSAREASAITEKLGIPAGSYTLEQDEDVLDTWFSSGLVPFIITKGKSISLMETGKDILFFWVCRMSWLYESLQHSFPFDAIALHSMVVDPSGKKMSKSRGNVIDPMDIINGQTLPNLIEAITARKELSPKEKSVSVASMKRLFPKGIRNYGSDVLRLALLSEANRIGGIKISPVKLEYGRYISNKLWNLFRLYVNYSQDVSAPIHSVTQGSTLVEKYILSKCEAVAREMEGDLDMYDVEKACQKSTDFLLNVVCDL</sequence>
<evidence type="ECO:0000256" key="6">
    <source>
        <dbReference type="ARBA" id="ARBA00022917"/>
    </source>
</evidence>
<evidence type="ECO:0000256" key="4">
    <source>
        <dbReference type="ARBA" id="ARBA00022741"/>
    </source>
</evidence>
<dbReference type="Gene3D" id="1.10.730.10">
    <property type="entry name" value="Isoleucyl-tRNA Synthetase, Domain 1"/>
    <property type="match status" value="1"/>
</dbReference>
<protein>
    <recommendedName>
        <fullName evidence="2">valine--tRNA ligase</fullName>
        <ecNumber evidence="2">6.1.1.9</ecNumber>
    </recommendedName>
    <alternativeName>
        <fullName evidence="8">Valyl-tRNA synthetase</fullName>
    </alternativeName>
</protein>
<keyword evidence="6 9" id="KW-0648">Protein biosynthesis</keyword>
<organism evidence="11">
    <name type="scientific">Blastocystis hominis</name>
    <dbReference type="NCBI Taxonomy" id="12968"/>
    <lineage>
        <taxon>Eukaryota</taxon>
        <taxon>Sar</taxon>
        <taxon>Stramenopiles</taxon>
        <taxon>Bigyra</taxon>
        <taxon>Opalozoa</taxon>
        <taxon>Opalinata</taxon>
        <taxon>Blastocystidae</taxon>
        <taxon>Blastocystis</taxon>
    </lineage>
</organism>
<dbReference type="PANTHER" id="PTHR11946">
    <property type="entry name" value="VALYL-TRNA SYNTHETASES"/>
    <property type="match status" value="1"/>
</dbReference>
<dbReference type="Pfam" id="PF00133">
    <property type="entry name" value="tRNA-synt_1"/>
    <property type="match status" value="1"/>
</dbReference>
<evidence type="ECO:0000313" key="12">
    <source>
        <dbReference type="Proteomes" id="UP000008312"/>
    </source>
</evidence>
<evidence type="ECO:0000256" key="2">
    <source>
        <dbReference type="ARBA" id="ARBA00013169"/>
    </source>
</evidence>
<dbReference type="Proteomes" id="UP000008312">
    <property type="component" value="Unassembled WGS sequence"/>
</dbReference>
<keyword evidence="12" id="KW-1185">Reference proteome</keyword>
<dbReference type="SUPFAM" id="SSF47323">
    <property type="entry name" value="Anticodon-binding domain of a subclass of class I aminoacyl-tRNA synthetases"/>
    <property type="match status" value="1"/>
</dbReference>
<keyword evidence="7 9" id="KW-0030">Aminoacyl-tRNA synthetase</keyword>
<evidence type="ECO:0000313" key="11">
    <source>
        <dbReference type="EMBL" id="CBK24133.2"/>
    </source>
</evidence>
<dbReference type="InterPro" id="IPR014729">
    <property type="entry name" value="Rossmann-like_a/b/a_fold"/>
</dbReference>
<evidence type="ECO:0000256" key="8">
    <source>
        <dbReference type="ARBA" id="ARBA00029936"/>
    </source>
</evidence>
<dbReference type="GO" id="GO:0004832">
    <property type="term" value="F:valine-tRNA ligase activity"/>
    <property type="evidence" value="ECO:0007669"/>
    <property type="project" value="UniProtKB-EC"/>
</dbReference>
<comment type="similarity">
    <text evidence="1 9">Belongs to the class-I aminoacyl-tRNA synthetase family.</text>
</comment>
<dbReference type="AlphaFoldDB" id="D8M7U4"/>
<dbReference type="PRINTS" id="PR00986">
    <property type="entry name" value="TRNASYNTHVAL"/>
</dbReference>
<evidence type="ECO:0000256" key="3">
    <source>
        <dbReference type="ARBA" id="ARBA00022598"/>
    </source>
</evidence>
<dbReference type="SUPFAM" id="SSF52374">
    <property type="entry name" value="Nucleotidylyl transferase"/>
    <property type="match status" value="1"/>
</dbReference>
<feature type="domain" description="Aminoacyl-tRNA synthetase class Ia" evidence="10">
    <location>
        <begin position="56"/>
        <end position="650"/>
    </location>
</feature>
<dbReference type="GO" id="GO:0005829">
    <property type="term" value="C:cytosol"/>
    <property type="evidence" value="ECO:0007669"/>
    <property type="project" value="TreeGrafter"/>
</dbReference>
<evidence type="ECO:0000259" key="10">
    <source>
        <dbReference type="Pfam" id="PF00133"/>
    </source>
</evidence>
<dbReference type="Gene3D" id="3.90.740.10">
    <property type="entry name" value="Valyl/Leucyl/Isoleucyl-tRNA synthetase, editing domain"/>
    <property type="match status" value="1"/>
</dbReference>
<keyword evidence="5 9" id="KW-0067">ATP-binding</keyword>
<dbReference type="EC" id="6.1.1.9" evidence="2"/>
<dbReference type="PANTHER" id="PTHR11946:SF111">
    <property type="entry name" value="VALINE--TRNA LIGASE"/>
    <property type="match status" value="1"/>
</dbReference>
<keyword evidence="3 9" id="KW-0436">Ligase</keyword>
<accession>D8M7U4</accession>
<gene>
    <name evidence="11" type="ORF">GSBLH_T00003901001</name>
</gene>
<keyword evidence="4 9" id="KW-0547">Nucleotide-binding</keyword>
<dbReference type="InterPro" id="IPR001412">
    <property type="entry name" value="aa-tRNA-synth_I_CS"/>
</dbReference>
<reference evidence="11" key="1">
    <citation type="submission" date="2010-02" db="EMBL/GenBank/DDBJ databases">
        <title>Sequencing and annotation of the Blastocystis hominis genome.</title>
        <authorList>
            <person name="Wincker P."/>
        </authorList>
    </citation>
    <scope>NUCLEOTIDE SEQUENCE</scope>
    <source>
        <strain evidence="11">Singapore isolate B</strain>
    </source>
</reference>
<name>D8M7U4_BLAHO</name>
<evidence type="ECO:0000256" key="1">
    <source>
        <dbReference type="ARBA" id="ARBA00005594"/>
    </source>
</evidence>
<dbReference type="EMBL" id="FN668672">
    <property type="protein sequence ID" value="CBK24133.2"/>
    <property type="molecule type" value="Genomic_DNA"/>
</dbReference>
<dbReference type="GO" id="GO:0005524">
    <property type="term" value="F:ATP binding"/>
    <property type="evidence" value="ECO:0007669"/>
    <property type="project" value="UniProtKB-KW"/>
</dbReference>
<evidence type="ECO:0000256" key="7">
    <source>
        <dbReference type="ARBA" id="ARBA00023146"/>
    </source>
</evidence>